<evidence type="ECO:0000256" key="12">
    <source>
        <dbReference type="SAM" id="SignalP"/>
    </source>
</evidence>
<dbReference type="GO" id="GO:0046872">
    <property type="term" value="F:metal ion binding"/>
    <property type="evidence" value="ECO:0007669"/>
    <property type="project" value="UniProtKB-KW"/>
</dbReference>
<feature type="binding site" evidence="9">
    <location>
        <position position="177"/>
    </location>
    <ligand>
        <name>Mg(2+)</name>
        <dbReference type="ChEBI" id="CHEBI:18420"/>
    </ligand>
</feature>
<dbReference type="OrthoDB" id="5818554at2759"/>
<dbReference type="InterPro" id="IPR001952">
    <property type="entry name" value="Alkaline_phosphatase"/>
</dbReference>
<evidence type="ECO:0000256" key="4">
    <source>
        <dbReference type="ARBA" id="ARBA00022723"/>
    </source>
</evidence>
<evidence type="ECO:0000256" key="10">
    <source>
        <dbReference type="RuleBase" id="RU003946"/>
    </source>
</evidence>
<keyword evidence="7 9" id="KW-0460">Magnesium</keyword>
<evidence type="ECO:0000256" key="3">
    <source>
        <dbReference type="ARBA" id="ARBA00022553"/>
    </source>
</evidence>
<feature type="binding site" evidence="9">
    <location>
        <position position="340"/>
    </location>
    <ligand>
        <name>Zn(2+)</name>
        <dbReference type="ChEBI" id="CHEBI:29105"/>
        <label>2</label>
    </ligand>
</feature>
<dbReference type="PANTHER" id="PTHR11596">
    <property type="entry name" value="ALKALINE PHOSPHATASE"/>
    <property type="match status" value="1"/>
</dbReference>
<keyword evidence="4 9" id="KW-0479">Metal-binding</keyword>
<dbReference type="AlphaFoldDB" id="A0A914AZ53"/>
<feature type="signal peptide" evidence="12">
    <location>
        <begin position="1"/>
        <end position="23"/>
    </location>
</feature>
<dbReference type="RefSeq" id="XP_038068804.1">
    <property type="nucleotide sequence ID" value="XM_038212876.1"/>
</dbReference>
<comment type="cofactor">
    <cofactor evidence="9">
        <name>Zn(2+)</name>
        <dbReference type="ChEBI" id="CHEBI:29105"/>
    </cofactor>
    <text evidence="9">Binds 2 Zn(2+) ions.</text>
</comment>
<comment type="catalytic activity">
    <reaction evidence="11">
        <text>a phosphate monoester + H2O = an alcohol + phosphate</text>
        <dbReference type="Rhea" id="RHEA:15017"/>
        <dbReference type="ChEBI" id="CHEBI:15377"/>
        <dbReference type="ChEBI" id="CHEBI:30879"/>
        <dbReference type="ChEBI" id="CHEBI:43474"/>
        <dbReference type="ChEBI" id="CHEBI:67140"/>
        <dbReference type="EC" id="3.1.3.1"/>
    </reaction>
</comment>
<feature type="active site" description="Phosphoserine intermediate" evidence="8">
    <location>
        <position position="116"/>
    </location>
</feature>
<sequence length="559" mass="60892">MAISFLRTGFLVFVILLLDQIESQTVDEGDPNHWFQMADGELTAAINEAKGLNTNTAGGTILFIGDGMSVSTVTGVRIWKGQSEGKTGEESVLEYDKFPHFGYSKTFNTNSQVPDSAGTATAYLTGVKTKRRVLGLDAGINVGDCASTFGHELDSILVRAKNSGLPVGIITTTRLTHASPAGAYAHVPERDWEADSGLTPEAEANGCRDIAWQLMHGPVIDVIMGGGRMYFRTPDIPDEEEGTGGIRNQGDLIQDWKDRYGKMGSAEYIVSKSQLDALDTDDTDFLLGLFDRNHLNFGLDSADDILGNPTLAEMTEAAIKILKRKGNGRYFLFVEGGRVDHGEHINNGKKAIDDGLALEKAIAKAKEITDDNTLIVLSSDHAHTMTIQGYPERGHSLFGKVNSDDVGLPYTTIGFYTGPEAFSVQARLRELKKRPDLTNIDTDNKEYTQQAFVATFYETHGGEDVAIFATGPWSHLFHSVHEQNYIPHVMMFAGCFGDYQTSCRDSPYLDAARPGRIRGKSAGQPTQIAPEGTSAAYAQTPSWPTVLVVLLLAKLNQVL</sequence>
<evidence type="ECO:0000256" key="5">
    <source>
        <dbReference type="ARBA" id="ARBA00022801"/>
    </source>
</evidence>
<comment type="similarity">
    <text evidence="1 10">Belongs to the alkaline phosphatase family.</text>
</comment>
<dbReference type="EnsemblMetazoa" id="XM_038212876.1">
    <property type="protein sequence ID" value="XP_038068804.1"/>
    <property type="gene ID" value="LOC119738135"/>
</dbReference>
<organism evidence="13 14">
    <name type="scientific">Patiria miniata</name>
    <name type="common">Bat star</name>
    <name type="synonym">Asterina miniata</name>
    <dbReference type="NCBI Taxonomy" id="46514"/>
    <lineage>
        <taxon>Eukaryota</taxon>
        <taxon>Metazoa</taxon>
        <taxon>Echinodermata</taxon>
        <taxon>Eleutherozoa</taxon>
        <taxon>Asterozoa</taxon>
        <taxon>Asteroidea</taxon>
        <taxon>Valvatacea</taxon>
        <taxon>Valvatida</taxon>
        <taxon>Asterinidae</taxon>
        <taxon>Patiria</taxon>
    </lineage>
</organism>
<dbReference type="Gene3D" id="3.40.720.10">
    <property type="entry name" value="Alkaline Phosphatase, subunit A"/>
    <property type="match status" value="1"/>
</dbReference>
<keyword evidence="5 11" id="KW-0378">Hydrolase</keyword>
<keyword evidence="3" id="KW-0597">Phosphoprotein</keyword>
<accession>A0A914AZ53</accession>
<dbReference type="InterPro" id="IPR018299">
    <property type="entry name" value="Alkaline_phosphatase_AS"/>
</dbReference>
<evidence type="ECO:0000313" key="14">
    <source>
        <dbReference type="Proteomes" id="UP000887568"/>
    </source>
</evidence>
<name>A0A914AZ53_PATMI</name>
<dbReference type="OMA" id="FMAHASC"/>
<evidence type="ECO:0000256" key="7">
    <source>
        <dbReference type="ARBA" id="ARBA00022842"/>
    </source>
</evidence>
<protein>
    <recommendedName>
        <fullName evidence="2 11">Alkaline phosphatase</fullName>
        <ecNumber evidence="2 11">3.1.3.1</ecNumber>
    </recommendedName>
</protein>
<evidence type="ECO:0000256" key="9">
    <source>
        <dbReference type="PIRSR" id="PIRSR601952-2"/>
    </source>
</evidence>
<dbReference type="EC" id="3.1.3.1" evidence="2 11"/>
<evidence type="ECO:0000256" key="6">
    <source>
        <dbReference type="ARBA" id="ARBA00022833"/>
    </source>
</evidence>
<dbReference type="InterPro" id="IPR017850">
    <property type="entry name" value="Alkaline_phosphatase_core_sf"/>
</dbReference>
<keyword evidence="6 9" id="KW-0862">Zinc</keyword>
<evidence type="ECO:0000256" key="2">
    <source>
        <dbReference type="ARBA" id="ARBA00012647"/>
    </source>
</evidence>
<feature type="binding site" evidence="9">
    <location>
        <position position="66"/>
    </location>
    <ligand>
        <name>Zn(2+)</name>
        <dbReference type="ChEBI" id="CHEBI:29105"/>
        <label>2</label>
    </ligand>
</feature>
<feature type="binding site" evidence="9">
    <location>
        <position position="381"/>
    </location>
    <ligand>
        <name>Zn(2+)</name>
        <dbReference type="ChEBI" id="CHEBI:29105"/>
        <label>2</label>
    </ligand>
</feature>
<proteinExistence type="inferred from homology"/>
<feature type="chain" id="PRO_5036734241" description="Alkaline phosphatase" evidence="12">
    <location>
        <begin position="24"/>
        <end position="559"/>
    </location>
</feature>
<dbReference type="CDD" id="cd16012">
    <property type="entry name" value="ALP"/>
    <property type="match status" value="1"/>
</dbReference>
<reference evidence="13" key="1">
    <citation type="submission" date="2022-11" db="UniProtKB">
        <authorList>
            <consortium name="EnsemblMetazoa"/>
        </authorList>
    </citation>
    <scope>IDENTIFICATION</scope>
</reference>
<keyword evidence="12" id="KW-0732">Signal</keyword>
<keyword evidence="14" id="KW-1185">Reference proteome</keyword>
<feature type="binding site" evidence="9">
    <location>
        <position position="335"/>
    </location>
    <ligand>
        <name>Mg(2+)</name>
        <dbReference type="ChEBI" id="CHEBI:18420"/>
    </ligand>
</feature>
<feature type="binding site" evidence="9">
    <location>
        <position position="460"/>
    </location>
    <ligand>
        <name>Zn(2+)</name>
        <dbReference type="ChEBI" id="CHEBI:29105"/>
        <label>2</label>
    </ligand>
</feature>
<evidence type="ECO:0000256" key="1">
    <source>
        <dbReference type="ARBA" id="ARBA00005984"/>
    </source>
</evidence>
<dbReference type="GO" id="GO:0004035">
    <property type="term" value="F:alkaline phosphatase activity"/>
    <property type="evidence" value="ECO:0007669"/>
    <property type="project" value="UniProtKB-EC"/>
</dbReference>
<feature type="binding site" evidence="9">
    <location>
        <position position="380"/>
    </location>
    <ligand>
        <name>Zn(2+)</name>
        <dbReference type="ChEBI" id="CHEBI:29105"/>
        <label>2</label>
    </ligand>
</feature>
<dbReference type="Pfam" id="PF00245">
    <property type="entry name" value="Alk_phosphatase"/>
    <property type="match status" value="1"/>
</dbReference>
<evidence type="ECO:0000256" key="11">
    <source>
        <dbReference type="RuleBase" id="RU003947"/>
    </source>
</evidence>
<dbReference type="PANTHER" id="PTHR11596:SF5">
    <property type="entry name" value="ALKALINE PHOSPHATASE"/>
    <property type="match status" value="1"/>
</dbReference>
<dbReference type="SMART" id="SM00098">
    <property type="entry name" value="alkPPc"/>
    <property type="match status" value="1"/>
</dbReference>
<comment type="cofactor">
    <cofactor evidence="9">
        <name>Mg(2+)</name>
        <dbReference type="ChEBI" id="CHEBI:18420"/>
    </cofactor>
    <text evidence="9">Binds 1 Mg(2+) ion.</text>
</comment>
<dbReference type="PROSITE" id="PS00123">
    <property type="entry name" value="ALKALINE_PHOSPHATASE"/>
    <property type="match status" value="1"/>
</dbReference>
<evidence type="ECO:0000313" key="13">
    <source>
        <dbReference type="EnsemblMetazoa" id="XP_038068804.1"/>
    </source>
</evidence>
<dbReference type="PRINTS" id="PR00113">
    <property type="entry name" value="ALKPHPHTASE"/>
</dbReference>
<dbReference type="SUPFAM" id="SSF53649">
    <property type="entry name" value="Alkaline phosphatase-like"/>
    <property type="match status" value="1"/>
</dbReference>
<feature type="binding site" evidence="9">
    <location>
        <position position="344"/>
    </location>
    <ligand>
        <name>Mg(2+)</name>
        <dbReference type="ChEBI" id="CHEBI:18420"/>
    </ligand>
</feature>
<feature type="binding site" evidence="9">
    <location>
        <position position="179"/>
    </location>
    <ligand>
        <name>Mg(2+)</name>
        <dbReference type="ChEBI" id="CHEBI:18420"/>
    </ligand>
</feature>
<evidence type="ECO:0000256" key="8">
    <source>
        <dbReference type="PIRSR" id="PIRSR601952-1"/>
    </source>
</evidence>
<feature type="binding site" evidence="9">
    <location>
        <position position="66"/>
    </location>
    <ligand>
        <name>Mg(2+)</name>
        <dbReference type="ChEBI" id="CHEBI:18420"/>
    </ligand>
</feature>
<dbReference type="GeneID" id="119738135"/>
<dbReference type="Proteomes" id="UP000887568">
    <property type="component" value="Unplaced"/>
</dbReference>